<evidence type="ECO:0000256" key="1">
    <source>
        <dbReference type="SAM" id="MobiDB-lite"/>
    </source>
</evidence>
<accession>A0A250J2N1</accession>
<proteinExistence type="predicted"/>
<gene>
    <name evidence="2" type="ORF">CYFUS_003056</name>
</gene>
<reference evidence="2 3" key="1">
    <citation type="submission" date="2017-06" db="EMBL/GenBank/DDBJ databases">
        <title>Sequencing and comparative analysis of myxobacterial genomes.</title>
        <authorList>
            <person name="Rupp O."/>
            <person name="Goesmann A."/>
            <person name="Sogaard-Andersen L."/>
        </authorList>
    </citation>
    <scope>NUCLEOTIDE SEQUENCE [LARGE SCALE GENOMIC DNA]</scope>
    <source>
        <strain evidence="2 3">DSM 52655</strain>
    </source>
</reference>
<dbReference type="KEGG" id="cfus:CYFUS_003056"/>
<feature type="region of interest" description="Disordered" evidence="1">
    <location>
        <begin position="67"/>
        <end position="87"/>
    </location>
</feature>
<organism evidence="2 3">
    <name type="scientific">Cystobacter fuscus</name>
    <dbReference type="NCBI Taxonomy" id="43"/>
    <lineage>
        <taxon>Bacteria</taxon>
        <taxon>Pseudomonadati</taxon>
        <taxon>Myxococcota</taxon>
        <taxon>Myxococcia</taxon>
        <taxon>Myxococcales</taxon>
        <taxon>Cystobacterineae</taxon>
        <taxon>Archangiaceae</taxon>
        <taxon>Cystobacter</taxon>
    </lineage>
</organism>
<dbReference type="AlphaFoldDB" id="A0A250J2N1"/>
<feature type="region of interest" description="Disordered" evidence="1">
    <location>
        <begin position="1"/>
        <end position="26"/>
    </location>
</feature>
<sequence length="123" mass="12377">MSTISGPTGPRVPTQTPSTTRQVSGTSFLSRVQASTSGAAALSKPGNAPLVSGREIVSKAVASAQQTVKSGSAQGTGSAAEADPALDQRQALQEMSRAFLMGSIQSTFAGVAQAGSIRPDLED</sequence>
<evidence type="ECO:0000313" key="3">
    <source>
        <dbReference type="Proteomes" id="UP000217257"/>
    </source>
</evidence>
<protein>
    <submittedName>
        <fullName evidence="2">Uncharacterized protein</fullName>
    </submittedName>
</protein>
<feature type="compositionally biased region" description="Polar residues" evidence="1">
    <location>
        <begin position="67"/>
        <end position="77"/>
    </location>
</feature>
<dbReference type="Proteomes" id="UP000217257">
    <property type="component" value="Chromosome"/>
</dbReference>
<feature type="compositionally biased region" description="Polar residues" evidence="1">
    <location>
        <begin position="13"/>
        <end position="26"/>
    </location>
</feature>
<name>A0A250J2N1_9BACT</name>
<dbReference type="RefSeq" id="WP_095985922.1">
    <property type="nucleotide sequence ID" value="NZ_CP022098.1"/>
</dbReference>
<evidence type="ECO:0000313" key="2">
    <source>
        <dbReference type="EMBL" id="ATB37631.1"/>
    </source>
</evidence>
<dbReference type="EMBL" id="CP022098">
    <property type="protein sequence ID" value="ATB37631.1"/>
    <property type="molecule type" value="Genomic_DNA"/>
</dbReference>